<name>A0AC61R790_9FIRM</name>
<comment type="caution">
    <text evidence="1">The sequence shown here is derived from an EMBL/GenBank/DDBJ whole genome shotgun (WGS) entry which is preliminary data.</text>
</comment>
<evidence type="ECO:0000313" key="1">
    <source>
        <dbReference type="EMBL" id="TGY65424.1"/>
    </source>
</evidence>
<dbReference type="EMBL" id="SRYG01000018">
    <property type="protein sequence ID" value="TGY65424.1"/>
    <property type="molecule type" value="Genomic_DNA"/>
</dbReference>
<accession>A0AC61R790</accession>
<organism evidence="1 2">
    <name type="scientific">Dubosiella muris</name>
    <dbReference type="NCBI Taxonomy" id="3038133"/>
    <lineage>
        <taxon>Bacteria</taxon>
        <taxon>Bacillati</taxon>
        <taxon>Bacillota</taxon>
        <taxon>Erysipelotrichia</taxon>
        <taxon>Erysipelotrichales</taxon>
        <taxon>Erysipelotrichaceae</taxon>
        <taxon>Dubosiella</taxon>
    </lineage>
</organism>
<evidence type="ECO:0000313" key="2">
    <source>
        <dbReference type="Proteomes" id="UP000308836"/>
    </source>
</evidence>
<sequence>MEKNDTAPVEEQPQNEPAAKAQEDPQNIVVEEEQVEECLDKIRPYIQHDGGDVELLGIDEQNIAYVSFRGACAGCMMAADDFSGGIKLLLLDEIPGLRDVVLV</sequence>
<keyword evidence="2" id="KW-1185">Reference proteome</keyword>
<gene>
    <name evidence="1" type="ORF">E5336_09020</name>
</gene>
<proteinExistence type="predicted"/>
<dbReference type="Proteomes" id="UP000308836">
    <property type="component" value="Unassembled WGS sequence"/>
</dbReference>
<reference evidence="1" key="1">
    <citation type="submission" date="2019-04" db="EMBL/GenBank/DDBJ databases">
        <title>Microbes associate with the intestines of laboratory mice.</title>
        <authorList>
            <person name="Navarre W."/>
            <person name="Wong E."/>
            <person name="Huang K."/>
            <person name="Tropini C."/>
            <person name="Ng K."/>
            <person name="Yu B."/>
        </authorList>
    </citation>
    <scope>NUCLEOTIDE SEQUENCE</scope>
    <source>
        <strain evidence="1">NM09_H32</strain>
    </source>
</reference>
<protein>
    <submittedName>
        <fullName evidence="1">NifU family protein</fullName>
    </submittedName>
</protein>